<feature type="domain" description="V-SNARE coiled-coil homology" evidence="3">
    <location>
        <begin position="10"/>
        <end position="70"/>
    </location>
</feature>
<dbReference type="InterPro" id="IPR042855">
    <property type="entry name" value="V_SNARE_CC"/>
</dbReference>
<comment type="caution">
    <text evidence="4">The sequence shown here is derived from an EMBL/GenBank/DDBJ whole genome shotgun (WGS) entry which is preliminary data.</text>
</comment>
<dbReference type="PROSITE" id="PS50892">
    <property type="entry name" value="V_SNARE"/>
    <property type="match status" value="1"/>
</dbReference>
<reference evidence="4 5" key="1">
    <citation type="journal article" date="2024" name="BMC Biol.">
        <title>Comparative genomics of Ascetosporea gives new insight into the evolutionary basis for animal parasitism in Rhizaria.</title>
        <authorList>
            <person name="Hiltunen Thoren M."/>
            <person name="Onut-Brannstrom I."/>
            <person name="Alfjorden A."/>
            <person name="Peckova H."/>
            <person name="Swords F."/>
            <person name="Hooper C."/>
            <person name="Holzer A.S."/>
            <person name="Bass D."/>
            <person name="Burki F."/>
        </authorList>
    </citation>
    <scope>NUCLEOTIDE SEQUENCE [LARGE SCALE GENOMIC DNA]</scope>
    <source>
        <strain evidence="4">20-A016</strain>
    </source>
</reference>
<dbReference type="InterPro" id="IPR001388">
    <property type="entry name" value="Synaptobrevin-like"/>
</dbReference>
<keyword evidence="2" id="KW-1133">Transmembrane helix</keyword>
<gene>
    <name evidence="4" type="ORF">MHBO_002021</name>
</gene>
<accession>A0ABV2ALK9</accession>
<dbReference type="PRINTS" id="PR00219">
    <property type="entry name" value="SYNAPTOBREVN"/>
</dbReference>
<keyword evidence="2" id="KW-0472">Membrane</keyword>
<evidence type="ECO:0000259" key="3">
    <source>
        <dbReference type="PROSITE" id="PS50892"/>
    </source>
</evidence>
<dbReference type="PANTHER" id="PTHR45701">
    <property type="entry name" value="SYNAPTOBREVIN FAMILY MEMBER"/>
    <property type="match status" value="1"/>
</dbReference>
<evidence type="ECO:0000256" key="2">
    <source>
        <dbReference type="SAM" id="Phobius"/>
    </source>
</evidence>
<proteinExistence type="predicted"/>
<dbReference type="InterPro" id="IPR016444">
    <property type="entry name" value="Synaptobrevin/VAMP"/>
</dbReference>
<dbReference type="Gene3D" id="1.20.5.110">
    <property type="match status" value="1"/>
</dbReference>
<name>A0ABV2ALK9_9EUKA</name>
<dbReference type="SUPFAM" id="SSF58038">
    <property type="entry name" value="SNARE fusion complex"/>
    <property type="match status" value="1"/>
</dbReference>
<dbReference type="Pfam" id="PF00957">
    <property type="entry name" value="Synaptobrevin"/>
    <property type="match status" value="1"/>
</dbReference>
<dbReference type="CDD" id="cd15843">
    <property type="entry name" value="R-SNARE"/>
    <property type="match status" value="1"/>
</dbReference>
<evidence type="ECO:0000313" key="5">
    <source>
        <dbReference type="Proteomes" id="UP001439008"/>
    </source>
</evidence>
<evidence type="ECO:0000256" key="1">
    <source>
        <dbReference type="PROSITE-ProRule" id="PRU00290"/>
    </source>
</evidence>
<keyword evidence="2" id="KW-0812">Transmembrane</keyword>
<keyword evidence="5" id="KW-1185">Reference proteome</keyword>
<feature type="transmembrane region" description="Helical" evidence="2">
    <location>
        <begin position="72"/>
        <end position="92"/>
    </location>
</feature>
<sequence>MAEIAITEDKIKNINGKIDDTKEIMVKNIENAIDNTEKLEEIEKKANKLNQFTDEFAQKAKVVKQRVLRNKIVTVLILVIIALFFVLMVVGISCGADLNCTK</sequence>
<dbReference type="EMBL" id="JBDODL010000617">
    <property type="protein sequence ID" value="MES1920339.1"/>
    <property type="molecule type" value="Genomic_DNA"/>
</dbReference>
<protein>
    <recommendedName>
        <fullName evidence="3">V-SNARE coiled-coil homology domain-containing protein</fullName>
    </recommendedName>
</protein>
<dbReference type="Proteomes" id="UP001439008">
    <property type="component" value="Unassembled WGS sequence"/>
</dbReference>
<evidence type="ECO:0000313" key="4">
    <source>
        <dbReference type="EMBL" id="MES1920339.1"/>
    </source>
</evidence>
<organism evidence="4 5">
    <name type="scientific">Bonamia ostreae</name>
    <dbReference type="NCBI Taxonomy" id="126728"/>
    <lineage>
        <taxon>Eukaryota</taxon>
        <taxon>Sar</taxon>
        <taxon>Rhizaria</taxon>
        <taxon>Endomyxa</taxon>
        <taxon>Ascetosporea</taxon>
        <taxon>Haplosporida</taxon>
        <taxon>Bonamia</taxon>
    </lineage>
</organism>
<keyword evidence="1" id="KW-0175">Coiled coil</keyword>